<comment type="caution">
    <text evidence="2">The sequence shown here is derived from an EMBL/GenBank/DDBJ whole genome shotgun (WGS) entry which is preliminary data.</text>
</comment>
<dbReference type="SUPFAM" id="SSF49313">
    <property type="entry name" value="Cadherin-like"/>
    <property type="match status" value="3"/>
</dbReference>
<dbReference type="Pfam" id="PF05345">
    <property type="entry name" value="He_PIG"/>
    <property type="match status" value="4"/>
</dbReference>
<keyword evidence="1" id="KW-0812">Transmembrane</keyword>
<name>A0ABN2BD47_9ACTN</name>
<dbReference type="PROSITE" id="PS00409">
    <property type="entry name" value="PROKAR_NTER_METHYL"/>
    <property type="match status" value="1"/>
</dbReference>
<dbReference type="InterPro" id="IPR012902">
    <property type="entry name" value="N_methyl_site"/>
</dbReference>
<dbReference type="Proteomes" id="UP001501470">
    <property type="component" value="Unassembled WGS sequence"/>
</dbReference>
<reference evidence="2 3" key="1">
    <citation type="journal article" date="2019" name="Int. J. Syst. Evol. Microbiol.">
        <title>The Global Catalogue of Microorganisms (GCM) 10K type strain sequencing project: providing services to taxonomists for standard genome sequencing and annotation.</title>
        <authorList>
            <consortium name="The Broad Institute Genomics Platform"/>
            <consortium name="The Broad Institute Genome Sequencing Center for Infectious Disease"/>
            <person name="Wu L."/>
            <person name="Ma J."/>
        </authorList>
    </citation>
    <scope>NUCLEOTIDE SEQUENCE [LARGE SCALE GENOMIC DNA]</scope>
    <source>
        <strain evidence="2 3">JCM 15933</strain>
    </source>
</reference>
<evidence type="ECO:0000256" key="1">
    <source>
        <dbReference type="SAM" id="Phobius"/>
    </source>
</evidence>
<dbReference type="NCBIfam" id="TIGR02532">
    <property type="entry name" value="IV_pilin_GFxxxE"/>
    <property type="match status" value="1"/>
</dbReference>
<organism evidence="2 3">
    <name type="scientific">Dactylosporangium maewongense</name>
    <dbReference type="NCBI Taxonomy" id="634393"/>
    <lineage>
        <taxon>Bacteria</taxon>
        <taxon>Bacillati</taxon>
        <taxon>Actinomycetota</taxon>
        <taxon>Actinomycetes</taxon>
        <taxon>Micromonosporales</taxon>
        <taxon>Micromonosporaceae</taxon>
        <taxon>Dactylosporangium</taxon>
    </lineage>
</organism>
<dbReference type="Gene3D" id="2.60.40.10">
    <property type="entry name" value="Immunoglobulins"/>
    <property type="match status" value="4"/>
</dbReference>
<dbReference type="InterPro" id="IPR013783">
    <property type="entry name" value="Ig-like_fold"/>
</dbReference>
<keyword evidence="3" id="KW-1185">Reference proteome</keyword>
<dbReference type="RefSeq" id="WP_344506093.1">
    <property type="nucleotide sequence ID" value="NZ_BAAAQD010000014.1"/>
</dbReference>
<gene>
    <name evidence="2" type="ORF">GCM10009827_064630</name>
</gene>
<evidence type="ECO:0000313" key="3">
    <source>
        <dbReference type="Proteomes" id="UP001501470"/>
    </source>
</evidence>
<keyword evidence="1" id="KW-0472">Membrane</keyword>
<dbReference type="Pfam" id="PF07963">
    <property type="entry name" value="N_methyl"/>
    <property type="match status" value="1"/>
</dbReference>
<sequence length="564" mass="57184">MRRTPPSDAGFTLVETLTSIAIIGVVMTALTTFFVSTTATLNKQRGLQMAIRLAHDGVELVKSMPGPSLVTGRSAKDVTAQFGKLKNGQIPGLAGLDVAGLLKAMTPAFDTNLGPLADSVTPVLPIVPEVMKVNNTAFDRQWFVGSCQMPLGSDVCGLLSLPGTLLPFYRVVVAVTWPNDRACKSTGGVCSYVTQTLVSASVADPIFNPLVTVTAPLPDNPGNQTDEVSVPMAKAMTLTATTAYPPLSWTVENLPPGLAYTPAGVITGTPTVAGTYVVRVVVTDKASSNDASFNWTVVPTPTAAPVDQTWDAGSAATYTLPVTGGIAPYTWAATGLPAGLTLNAATGVVSGTSTVSGAAAAATVSVTVTDKNAKKHTASFKWNTKVAVQFPTANTPIALTKGSGYTGNVGAAGGSGGYTWTATNMPPGLTLSASGALTGTVTGSTRYLVTLTVKDSNGVTNSAVVPVNVTTPVATDLRITTPTTAAPDKTGTKGTAIASQASAAAGGTTPYTWTATGLPAGLSINASTGAITGTPTTAGTSTVTLTVTDKVGATSVFMFAWKIT</sequence>
<dbReference type="EMBL" id="BAAAQD010000014">
    <property type="protein sequence ID" value="GAA1536985.1"/>
    <property type="molecule type" value="Genomic_DNA"/>
</dbReference>
<proteinExistence type="predicted"/>
<protein>
    <submittedName>
        <fullName evidence="2">Uncharacterized protein</fullName>
    </submittedName>
</protein>
<feature type="transmembrane region" description="Helical" evidence="1">
    <location>
        <begin position="20"/>
        <end position="42"/>
    </location>
</feature>
<dbReference type="InterPro" id="IPR015919">
    <property type="entry name" value="Cadherin-like_sf"/>
</dbReference>
<keyword evidence="1" id="KW-1133">Transmembrane helix</keyword>
<accession>A0ABN2BD47</accession>
<evidence type="ECO:0000313" key="2">
    <source>
        <dbReference type="EMBL" id="GAA1536985.1"/>
    </source>
</evidence>